<proteinExistence type="inferred from homology"/>
<name>A0A9D4UQ98_ADICA</name>
<evidence type="ECO:0000313" key="4">
    <source>
        <dbReference type="Proteomes" id="UP000886520"/>
    </source>
</evidence>
<dbReference type="InterPro" id="IPR001844">
    <property type="entry name" value="Cpn60/GroEL"/>
</dbReference>
<keyword evidence="4" id="KW-1185">Reference proteome</keyword>
<dbReference type="AlphaFoldDB" id="A0A9D4UQ98"/>
<sequence length="164" mass="17581">MIVDAIDNVGPESSSSFETTITVEEGMEIDRGYISPQFKLATIKDILSVLEKVSQLNAPLVIVAEDVLGEALATLVVNKMRGIVKVAALKAPGFGERRKALLQDIAIVTGTEFIASDLGLKPESVTIEQLGISRKVTMTNNSTTIIADAATKDEIQARIAQIKK</sequence>
<evidence type="ECO:0000256" key="2">
    <source>
        <dbReference type="ARBA" id="ARBA00023186"/>
    </source>
</evidence>
<dbReference type="SUPFAM" id="SSF52029">
    <property type="entry name" value="GroEL apical domain-like"/>
    <property type="match status" value="1"/>
</dbReference>
<protein>
    <submittedName>
        <fullName evidence="3">Uncharacterized protein</fullName>
    </submittedName>
</protein>
<dbReference type="InterPro" id="IPR027409">
    <property type="entry name" value="GroEL-like_apical_dom_sf"/>
</dbReference>
<evidence type="ECO:0000256" key="1">
    <source>
        <dbReference type="ARBA" id="ARBA00006607"/>
    </source>
</evidence>
<accession>A0A9D4UQ98</accession>
<reference evidence="3" key="1">
    <citation type="submission" date="2021-01" db="EMBL/GenBank/DDBJ databases">
        <title>Adiantum capillus-veneris genome.</title>
        <authorList>
            <person name="Fang Y."/>
            <person name="Liao Q."/>
        </authorList>
    </citation>
    <scope>NUCLEOTIDE SEQUENCE</scope>
    <source>
        <strain evidence="3">H3</strain>
        <tissue evidence="3">Leaf</tissue>
    </source>
</reference>
<keyword evidence="2" id="KW-0143">Chaperone</keyword>
<organism evidence="3 4">
    <name type="scientific">Adiantum capillus-veneris</name>
    <name type="common">Maidenhair fern</name>
    <dbReference type="NCBI Taxonomy" id="13818"/>
    <lineage>
        <taxon>Eukaryota</taxon>
        <taxon>Viridiplantae</taxon>
        <taxon>Streptophyta</taxon>
        <taxon>Embryophyta</taxon>
        <taxon>Tracheophyta</taxon>
        <taxon>Polypodiopsida</taxon>
        <taxon>Polypodiidae</taxon>
        <taxon>Polypodiales</taxon>
        <taxon>Pteridineae</taxon>
        <taxon>Pteridaceae</taxon>
        <taxon>Vittarioideae</taxon>
        <taxon>Adiantum</taxon>
    </lineage>
</organism>
<dbReference type="OrthoDB" id="1735925at2759"/>
<dbReference type="Proteomes" id="UP000886520">
    <property type="component" value="Chromosome 12"/>
</dbReference>
<dbReference type="Gene3D" id="3.50.7.10">
    <property type="entry name" value="GroEL"/>
    <property type="match status" value="1"/>
</dbReference>
<dbReference type="EMBL" id="JABFUD020000012">
    <property type="protein sequence ID" value="KAI5072105.1"/>
    <property type="molecule type" value="Genomic_DNA"/>
</dbReference>
<comment type="caution">
    <text evidence="3">The sequence shown here is derived from an EMBL/GenBank/DDBJ whole genome shotgun (WGS) entry which is preliminary data.</text>
</comment>
<dbReference type="GO" id="GO:0042026">
    <property type="term" value="P:protein refolding"/>
    <property type="evidence" value="ECO:0007669"/>
    <property type="project" value="InterPro"/>
</dbReference>
<dbReference type="FunFam" id="3.50.7.10:FF:000001">
    <property type="entry name" value="60 kDa chaperonin"/>
    <property type="match status" value="1"/>
</dbReference>
<gene>
    <name evidence="3" type="ORF">GOP47_0012211</name>
</gene>
<evidence type="ECO:0000313" key="3">
    <source>
        <dbReference type="EMBL" id="KAI5072105.1"/>
    </source>
</evidence>
<comment type="similarity">
    <text evidence="1">Belongs to the chaperonin (HSP60) family.</text>
</comment>
<dbReference type="GO" id="GO:0140662">
    <property type="term" value="F:ATP-dependent protein folding chaperone"/>
    <property type="evidence" value="ECO:0007669"/>
    <property type="project" value="InterPro"/>
</dbReference>
<dbReference type="PANTHER" id="PTHR45633">
    <property type="entry name" value="60 KDA HEAT SHOCK PROTEIN, MITOCHONDRIAL"/>
    <property type="match status" value="1"/>
</dbReference>